<dbReference type="SMART" id="SM00292">
    <property type="entry name" value="BRCT"/>
    <property type="match status" value="1"/>
</dbReference>
<evidence type="ECO:0000256" key="6">
    <source>
        <dbReference type="ARBA" id="ARBA00023027"/>
    </source>
</evidence>
<feature type="binding site" evidence="10">
    <location>
        <position position="393"/>
    </location>
    <ligand>
        <name>Zn(2+)</name>
        <dbReference type="ChEBI" id="CHEBI:29105"/>
    </ligand>
</feature>
<dbReference type="InterPro" id="IPR001357">
    <property type="entry name" value="BRCT_dom"/>
</dbReference>
<dbReference type="Gene3D" id="3.40.50.10190">
    <property type="entry name" value="BRCT domain"/>
    <property type="match status" value="1"/>
</dbReference>
<keyword evidence="1 10" id="KW-0436">Ligase</keyword>
<dbReference type="NCBIfam" id="TIGR00575">
    <property type="entry name" value="dnlj"/>
    <property type="match status" value="1"/>
</dbReference>
<keyword evidence="3 10" id="KW-0479">Metal-binding</keyword>
<evidence type="ECO:0000256" key="7">
    <source>
        <dbReference type="ARBA" id="ARBA00023204"/>
    </source>
</evidence>
<dbReference type="Gene3D" id="2.40.50.140">
    <property type="entry name" value="Nucleic acid-binding proteins"/>
    <property type="match status" value="1"/>
</dbReference>
<comment type="caution">
    <text evidence="10">Lacks conserved residue(s) required for the propagation of feature annotation.</text>
</comment>
<dbReference type="InterPro" id="IPR036420">
    <property type="entry name" value="BRCT_dom_sf"/>
</dbReference>
<feature type="binding site" evidence="10">
    <location>
        <position position="160"/>
    </location>
    <ligand>
        <name>NAD(+)</name>
        <dbReference type="ChEBI" id="CHEBI:57540"/>
    </ligand>
</feature>
<evidence type="ECO:0000256" key="4">
    <source>
        <dbReference type="ARBA" id="ARBA00022763"/>
    </source>
</evidence>
<dbReference type="InterPro" id="IPR004150">
    <property type="entry name" value="NAD_DNA_ligase_OB"/>
</dbReference>
<keyword evidence="6 10" id="KW-0520">NAD</keyword>
<dbReference type="GeneID" id="86061099"/>
<feature type="binding site" evidence="10">
    <location>
        <position position="301"/>
    </location>
    <ligand>
        <name>NAD(+)</name>
        <dbReference type="ChEBI" id="CHEBI:57540"/>
    </ligand>
</feature>
<keyword evidence="5 10" id="KW-0862">Zinc</keyword>
<dbReference type="GO" id="GO:0046872">
    <property type="term" value="F:metal ion binding"/>
    <property type="evidence" value="ECO:0007669"/>
    <property type="project" value="UniProtKB-KW"/>
</dbReference>
<comment type="catalytic activity">
    <reaction evidence="9 10">
        <text>NAD(+) + (deoxyribonucleotide)n-3'-hydroxyl + 5'-phospho-(deoxyribonucleotide)m = (deoxyribonucleotide)n+m + AMP + beta-nicotinamide D-nucleotide.</text>
        <dbReference type="EC" id="6.5.1.2"/>
    </reaction>
</comment>
<evidence type="ECO:0000256" key="3">
    <source>
        <dbReference type="ARBA" id="ARBA00022723"/>
    </source>
</evidence>
<dbReference type="SMART" id="SM00532">
    <property type="entry name" value="LIGANc"/>
    <property type="match status" value="1"/>
</dbReference>
<dbReference type="NCBIfam" id="NF005932">
    <property type="entry name" value="PRK07956.1"/>
    <property type="match status" value="1"/>
</dbReference>
<proteinExistence type="inferred from homology"/>
<evidence type="ECO:0000256" key="2">
    <source>
        <dbReference type="ARBA" id="ARBA00022705"/>
    </source>
</evidence>
<keyword evidence="8 10" id="KW-0464">Manganese</keyword>
<dbReference type="Pfam" id="PF03120">
    <property type="entry name" value="OB_DNA_ligase"/>
    <property type="match status" value="1"/>
</dbReference>
<feature type="active site" description="N6-AMP-lysine intermediate" evidence="10">
    <location>
        <position position="105"/>
    </location>
</feature>
<dbReference type="EC" id="6.5.1.2" evidence="10"/>
<dbReference type="InterPro" id="IPR013839">
    <property type="entry name" value="DNAligase_adenylation"/>
</dbReference>
<comment type="cofactor">
    <cofactor evidence="10">
        <name>Mg(2+)</name>
        <dbReference type="ChEBI" id="CHEBI:18420"/>
    </cofactor>
    <cofactor evidence="10">
        <name>Mn(2+)</name>
        <dbReference type="ChEBI" id="CHEBI:29035"/>
    </cofactor>
</comment>
<evidence type="ECO:0000313" key="12">
    <source>
        <dbReference type="EMBL" id="PXX54247.1"/>
    </source>
</evidence>
<comment type="similarity">
    <text evidence="10">Belongs to the NAD-dependent DNA ligase family. LigA subfamily.</text>
</comment>
<evidence type="ECO:0000256" key="5">
    <source>
        <dbReference type="ARBA" id="ARBA00022833"/>
    </source>
</evidence>
<feature type="binding site" evidence="10">
    <location>
        <position position="426"/>
    </location>
    <ligand>
        <name>Zn(2+)</name>
        <dbReference type="ChEBI" id="CHEBI:29105"/>
    </ligand>
</feature>
<comment type="function">
    <text evidence="10">DNA ligase that catalyzes the formation of phosphodiester linkages between 5'-phosphoryl and 3'-hydroxyl groups in double-stranded DNA using NAD as a coenzyme and as the energy source for the reaction. It is essential for DNA replication and repair of damaged DNA.</text>
</comment>
<dbReference type="SUPFAM" id="SSF56091">
    <property type="entry name" value="DNA ligase/mRNA capping enzyme, catalytic domain"/>
    <property type="match status" value="1"/>
</dbReference>
<keyword evidence="7 10" id="KW-0234">DNA repair</keyword>
<keyword evidence="13" id="KW-1185">Reference proteome</keyword>
<name>A0A2V3Y9Q9_9FIRM</name>
<dbReference type="InterPro" id="IPR010994">
    <property type="entry name" value="RuvA_2-like"/>
</dbReference>
<dbReference type="RefSeq" id="WP_110322593.1">
    <property type="nucleotide sequence ID" value="NZ_QJKD01000004.1"/>
</dbReference>
<feature type="binding site" evidence="10">
    <location>
        <begin position="33"/>
        <end position="37"/>
    </location>
    <ligand>
        <name>NAD(+)</name>
        <dbReference type="ChEBI" id="CHEBI:57540"/>
    </ligand>
</feature>
<dbReference type="SUPFAM" id="SSF47781">
    <property type="entry name" value="RuvA domain 2-like"/>
    <property type="match status" value="1"/>
</dbReference>
<sequence length="671" mass="75795">MVQNAWEKVQALTAQLNRYRDEYYNGNAPSVSDAVYDRMYDELALLEKETGICMSDSPTRTVGYQAVSELEKTKHPIPQLSLEKTKSVEELVSFVGEHQILLMLKLDGLTVKLTYEEGKLVQAATRGDGDTGEVVTHNVCGISGIPQHIPYLGRLVVSGEAFIRPGDFKRLQETLTDSNGERYKNGRNLAAGSVRLLDGAVCRERKVMYMPFSVVEGFPELGLKSQKLRKLPELGFQVCKFVISRRSLTCQEMEDGIRKLEQFASDNDIPIDGIVASYNDIAFSQSCGRTGHHYKDGLAFKFEDELHETKLLSIEWNPSRSGEISPVAVFRPVEIDGCQVSRASLHNLSFIEGMELVPGCRILVSKRNMIIPHVEENLDRGRFVMEQAVPETCPCCGEPARIHESRSTENGKEKVTRTLFCDNQRCETRRLRQFVHFAGQKAMNIEGLSEATLEKFIGRGWIHTYMDLYRLDDHKEEIVKMEGFGEKSWQRLWDAIQGSRNTTFERYLIAMDIPMVGNTASRTLAAQFHGDLEEFEDAVHHQYDFTQLPDFGDTLHNNIHEWFYDEENLYVWEVLQQMLHIEKRTTEENTGMVQENPFVGKTVVVTGKVEPYTRSGINEKIESLGAHAAGSVSKKTDYLVCGENAGSKLEKARALGITVLTPAQFFSMAGE</sequence>
<dbReference type="GO" id="GO:0003911">
    <property type="term" value="F:DNA ligase (NAD+) activity"/>
    <property type="evidence" value="ECO:0007669"/>
    <property type="project" value="UniProtKB-UniRule"/>
</dbReference>
<accession>A0A2V3Y9Q9</accession>
<dbReference type="SUPFAM" id="SSF50249">
    <property type="entry name" value="Nucleic acid-binding proteins"/>
    <property type="match status" value="1"/>
</dbReference>
<evidence type="ECO:0000256" key="1">
    <source>
        <dbReference type="ARBA" id="ARBA00022598"/>
    </source>
</evidence>
<keyword evidence="10" id="KW-0460">Magnesium</keyword>
<dbReference type="EMBL" id="QJKD01000004">
    <property type="protein sequence ID" value="PXX54247.1"/>
    <property type="molecule type" value="Genomic_DNA"/>
</dbReference>
<dbReference type="Gene3D" id="1.10.287.610">
    <property type="entry name" value="Helix hairpin bin"/>
    <property type="match status" value="1"/>
</dbReference>
<evidence type="ECO:0000256" key="10">
    <source>
        <dbReference type="HAMAP-Rule" id="MF_01588"/>
    </source>
</evidence>
<reference evidence="12 13" key="1">
    <citation type="submission" date="2018-05" db="EMBL/GenBank/DDBJ databases">
        <title>Genomic Encyclopedia of Type Strains, Phase IV (KMG-IV): sequencing the most valuable type-strain genomes for metagenomic binning, comparative biology and taxonomic classification.</title>
        <authorList>
            <person name="Goeker M."/>
        </authorList>
    </citation>
    <scope>NUCLEOTIDE SEQUENCE [LARGE SCALE GENOMIC DNA]</scope>
    <source>
        <strain evidence="12 13">DSM 24995</strain>
    </source>
</reference>
<evidence type="ECO:0000256" key="9">
    <source>
        <dbReference type="ARBA" id="ARBA00034005"/>
    </source>
</evidence>
<evidence type="ECO:0000256" key="8">
    <source>
        <dbReference type="ARBA" id="ARBA00023211"/>
    </source>
</evidence>
<dbReference type="PROSITE" id="PS50172">
    <property type="entry name" value="BRCT"/>
    <property type="match status" value="1"/>
</dbReference>
<dbReference type="AlphaFoldDB" id="A0A2V3Y9Q9"/>
<dbReference type="InterPro" id="IPR001679">
    <property type="entry name" value="DNA_ligase"/>
</dbReference>
<dbReference type="Pfam" id="PF00533">
    <property type="entry name" value="BRCT"/>
    <property type="match status" value="1"/>
</dbReference>
<evidence type="ECO:0000313" key="13">
    <source>
        <dbReference type="Proteomes" id="UP000248057"/>
    </source>
</evidence>
<dbReference type="Gene3D" id="3.30.470.30">
    <property type="entry name" value="DNA ligase/mRNA capping enzyme"/>
    <property type="match status" value="1"/>
</dbReference>
<dbReference type="HAMAP" id="MF_01588">
    <property type="entry name" value="DNA_ligase_A"/>
    <property type="match status" value="1"/>
</dbReference>
<evidence type="ECO:0000259" key="11">
    <source>
        <dbReference type="PROSITE" id="PS50172"/>
    </source>
</evidence>
<dbReference type="Pfam" id="PF01653">
    <property type="entry name" value="DNA_ligase_aden"/>
    <property type="match status" value="1"/>
</dbReference>
<feature type="binding site" evidence="10">
    <location>
        <position position="421"/>
    </location>
    <ligand>
        <name>Zn(2+)</name>
        <dbReference type="ChEBI" id="CHEBI:29105"/>
    </ligand>
</feature>
<dbReference type="GO" id="GO:0006260">
    <property type="term" value="P:DNA replication"/>
    <property type="evidence" value="ECO:0007669"/>
    <property type="project" value="UniProtKB-KW"/>
</dbReference>
<organism evidence="12 13">
    <name type="scientific">Hungatella effluvii</name>
    <dbReference type="NCBI Taxonomy" id="1096246"/>
    <lineage>
        <taxon>Bacteria</taxon>
        <taxon>Bacillati</taxon>
        <taxon>Bacillota</taxon>
        <taxon>Clostridia</taxon>
        <taxon>Lachnospirales</taxon>
        <taxon>Lachnospiraceae</taxon>
        <taxon>Hungatella</taxon>
    </lineage>
</organism>
<dbReference type="GO" id="GO:0006281">
    <property type="term" value="P:DNA repair"/>
    <property type="evidence" value="ECO:0007669"/>
    <property type="project" value="UniProtKB-KW"/>
</dbReference>
<dbReference type="SUPFAM" id="SSF52113">
    <property type="entry name" value="BRCT domain"/>
    <property type="match status" value="1"/>
</dbReference>
<gene>
    <name evidence="10" type="primary">ligA</name>
    <name evidence="12" type="ORF">DFR60_10472</name>
</gene>
<dbReference type="InterPro" id="IPR013840">
    <property type="entry name" value="DNAligase_N"/>
</dbReference>
<comment type="caution">
    <text evidence="12">The sequence shown here is derived from an EMBL/GenBank/DDBJ whole genome shotgun (WGS) entry which is preliminary data.</text>
</comment>
<feature type="binding site" evidence="10">
    <location>
        <position position="396"/>
    </location>
    <ligand>
        <name>Zn(2+)</name>
        <dbReference type="ChEBI" id="CHEBI:29105"/>
    </ligand>
</feature>
<feature type="binding site" evidence="10">
    <location>
        <position position="126"/>
    </location>
    <ligand>
        <name>NAD(+)</name>
        <dbReference type="ChEBI" id="CHEBI:57540"/>
    </ligand>
</feature>
<dbReference type="Gene3D" id="1.10.150.20">
    <property type="entry name" value="5' to 3' exonuclease, C-terminal subdomain"/>
    <property type="match status" value="2"/>
</dbReference>
<protein>
    <recommendedName>
        <fullName evidence="10">DNA ligase</fullName>
        <ecNumber evidence="10">6.5.1.2</ecNumber>
    </recommendedName>
    <alternativeName>
        <fullName evidence="10">Polydeoxyribonucleotide synthase [NAD(+)]</fullName>
    </alternativeName>
</protein>
<dbReference type="InterPro" id="IPR012340">
    <property type="entry name" value="NA-bd_OB-fold"/>
</dbReference>
<keyword evidence="4 10" id="KW-0227">DNA damage</keyword>
<dbReference type="Proteomes" id="UP000248057">
    <property type="component" value="Unassembled WGS sequence"/>
</dbReference>
<feature type="binding site" evidence="10">
    <location>
        <begin position="81"/>
        <end position="82"/>
    </location>
    <ligand>
        <name>NAD(+)</name>
        <dbReference type="ChEBI" id="CHEBI:57540"/>
    </ligand>
</feature>
<feature type="domain" description="BRCT" evidence="11">
    <location>
        <begin position="593"/>
        <end position="671"/>
    </location>
</feature>
<dbReference type="CDD" id="cd17748">
    <property type="entry name" value="BRCT_DNA_ligase_like"/>
    <property type="match status" value="1"/>
</dbReference>
<keyword evidence="2 10" id="KW-0235">DNA replication</keyword>
<dbReference type="PIRSF" id="PIRSF001604">
    <property type="entry name" value="LigA"/>
    <property type="match status" value="1"/>
</dbReference>